<feature type="domain" description="DinB-like" evidence="1">
    <location>
        <begin position="12"/>
        <end position="150"/>
    </location>
</feature>
<gene>
    <name evidence="2" type="ORF">HNQ61_000326</name>
</gene>
<evidence type="ECO:0000259" key="1">
    <source>
        <dbReference type="Pfam" id="PF12867"/>
    </source>
</evidence>
<proteinExistence type="predicted"/>
<protein>
    <recommendedName>
        <fullName evidence="1">DinB-like domain-containing protein</fullName>
    </recommendedName>
</protein>
<reference evidence="2 3" key="1">
    <citation type="submission" date="2020-08" db="EMBL/GenBank/DDBJ databases">
        <title>Genomic Encyclopedia of Type Strains, Phase IV (KMG-IV): sequencing the most valuable type-strain genomes for metagenomic binning, comparative biology and taxonomic classification.</title>
        <authorList>
            <person name="Goeker M."/>
        </authorList>
    </citation>
    <scope>NUCLEOTIDE SEQUENCE [LARGE SCALE GENOMIC DNA]</scope>
    <source>
        <strain evidence="2 3">DSM 29007</strain>
    </source>
</reference>
<dbReference type="AlphaFoldDB" id="A0A841GVC9"/>
<keyword evidence="3" id="KW-1185">Reference proteome</keyword>
<dbReference type="InterPro" id="IPR024775">
    <property type="entry name" value="DinB-like"/>
</dbReference>
<dbReference type="Gene3D" id="1.20.120.450">
    <property type="entry name" value="dinb family like domain"/>
    <property type="match status" value="1"/>
</dbReference>
<comment type="caution">
    <text evidence="2">The sequence shown here is derived from an EMBL/GenBank/DDBJ whole genome shotgun (WGS) entry which is preliminary data.</text>
</comment>
<dbReference type="InterPro" id="IPR034660">
    <property type="entry name" value="DinB/YfiT-like"/>
</dbReference>
<dbReference type="EMBL" id="JACHIA010000001">
    <property type="protein sequence ID" value="MBB6068715.1"/>
    <property type="molecule type" value="Genomic_DNA"/>
</dbReference>
<organism evidence="2 3">
    <name type="scientific">Longimicrobium terrae</name>
    <dbReference type="NCBI Taxonomy" id="1639882"/>
    <lineage>
        <taxon>Bacteria</taxon>
        <taxon>Pseudomonadati</taxon>
        <taxon>Gemmatimonadota</taxon>
        <taxon>Longimicrobiia</taxon>
        <taxon>Longimicrobiales</taxon>
        <taxon>Longimicrobiaceae</taxon>
        <taxon>Longimicrobium</taxon>
    </lineage>
</organism>
<dbReference type="RefSeq" id="WP_170031027.1">
    <property type="nucleotide sequence ID" value="NZ_JABDTL010000001.1"/>
</dbReference>
<dbReference type="SUPFAM" id="SSF109854">
    <property type="entry name" value="DinB/YfiT-like putative metalloenzymes"/>
    <property type="match status" value="1"/>
</dbReference>
<dbReference type="Pfam" id="PF12867">
    <property type="entry name" value="DinB_2"/>
    <property type="match status" value="1"/>
</dbReference>
<accession>A0A841GVC9</accession>
<name>A0A841GVC9_9BACT</name>
<evidence type="ECO:0000313" key="2">
    <source>
        <dbReference type="EMBL" id="MBB6068715.1"/>
    </source>
</evidence>
<evidence type="ECO:0000313" key="3">
    <source>
        <dbReference type="Proteomes" id="UP000582837"/>
    </source>
</evidence>
<dbReference type="Proteomes" id="UP000582837">
    <property type="component" value="Unassembled WGS sequence"/>
</dbReference>
<sequence length="174" mass="19278">MNVDLVSATQVLERTPAVLGALLGGLSPAWTEGDEGPESWSPRMVVAHLIHAERNNWIPRARVFLRKDGPRTFSPFDQAAPVEEFAGAQIEALLDTFARLRAESLATIAGWGLDEAEFAATAEHPRFGTVTLRQMLAAWVAHDLAHIAQVSRVMARQYRDEVGPWRAFLPILDR</sequence>